<protein>
    <submittedName>
        <fullName evidence="1">Uncharacterized protein</fullName>
    </submittedName>
</protein>
<comment type="caution">
    <text evidence="1">The sequence shown here is derived from an EMBL/GenBank/DDBJ whole genome shotgun (WGS) entry which is preliminary data.</text>
</comment>
<sequence>MYEVSGKRGEGRGVIAYVGEDEGEAIARKGAFVVRFGELDGGGTVVRESGVAVGEFVVEDAFGGRAAGDASDAPADTNRIIDDIKDVEEERDEKLSDEGGEGDLIVRGLPAIGN</sequence>
<gene>
    <name evidence="1" type="ORF">CYMTET_10721</name>
</gene>
<dbReference type="AlphaFoldDB" id="A0AAE0LDW1"/>
<dbReference type="Proteomes" id="UP001190700">
    <property type="component" value="Unassembled WGS sequence"/>
</dbReference>
<keyword evidence="2" id="KW-1185">Reference proteome</keyword>
<dbReference type="EMBL" id="LGRX02003820">
    <property type="protein sequence ID" value="KAK3281492.1"/>
    <property type="molecule type" value="Genomic_DNA"/>
</dbReference>
<organism evidence="1 2">
    <name type="scientific">Cymbomonas tetramitiformis</name>
    <dbReference type="NCBI Taxonomy" id="36881"/>
    <lineage>
        <taxon>Eukaryota</taxon>
        <taxon>Viridiplantae</taxon>
        <taxon>Chlorophyta</taxon>
        <taxon>Pyramimonadophyceae</taxon>
        <taxon>Pyramimonadales</taxon>
        <taxon>Pyramimonadaceae</taxon>
        <taxon>Cymbomonas</taxon>
    </lineage>
</organism>
<name>A0AAE0LDW1_9CHLO</name>
<accession>A0AAE0LDW1</accession>
<evidence type="ECO:0000313" key="2">
    <source>
        <dbReference type="Proteomes" id="UP001190700"/>
    </source>
</evidence>
<reference evidence="1 2" key="1">
    <citation type="journal article" date="2015" name="Genome Biol. Evol.">
        <title>Comparative Genomics of a Bacterivorous Green Alga Reveals Evolutionary Causalities and Consequences of Phago-Mixotrophic Mode of Nutrition.</title>
        <authorList>
            <person name="Burns J.A."/>
            <person name="Paasch A."/>
            <person name="Narechania A."/>
            <person name="Kim E."/>
        </authorList>
    </citation>
    <scope>NUCLEOTIDE SEQUENCE [LARGE SCALE GENOMIC DNA]</scope>
    <source>
        <strain evidence="1 2">PLY_AMNH</strain>
    </source>
</reference>
<proteinExistence type="predicted"/>
<evidence type="ECO:0000313" key="1">
    <source>
        <dbReference type="EMBL" id="KAK3281492.1"/>
    </source>
</evidence>